<dbReference type="SMR" id="G4A8D1"/>
<evidence type="ECO:0000313" key="1">
    <source>
        <dbReference type="EMBL" id="EGY33951.1"/>
    </source>
</evidence>
<dbReference type="EMBL" id="AEJM01000019">
    <property type="protein sequence ID" value="EGY33951.1"/>
    <property type="molecule type" value="Genomic_DNA"/>
</dbReference>
<accession>G4A8D1</accession>
<protein>
    <submittedName>
        <fullName evidence="1">Uncharacterized protein</fullName>
    </submittedName>
</protein>
<organism evidence="1 2">
    <name type="scientific">Aggregatibacter actinomycetemcomitans serotype e str. SC1083</name>
    <dbReference type="NCBI Taxonomy" id="907488"/>
    <lineage>
        <taxon>Bacteria</taxon>
        <taxon>Pseudomonadati</taxon>
        <taxon>Pseudomonadota</taxon>
        <taxon>Gammaproteobacteria</taxon>
        <taxon>Pasteurellales</taxon>
        <taxon>Pasteurellaceae</taxon>
        <taxon>Aggregatibacter</taxon>
    </lineage>
</organism>
<dbReference type="PATRIC" id="fig|907488.3.peg.1065"/>
<gene>
    <name evidence="1" type="ORF">SC1083_1078</name>
</gene>
<reference evidence="1 2" key="1">
    <citation type="submission" date="2010-10" db="EMBL/GenBank/DDBJ databases">
        <authorList>
            <person name="Chen C."/>
            <person name="Kittichotirat W."/>
            <person name="Asikainen S."/>
            <person name="Bumgarner R."/>
        </authorList>
    </citation>
    <scope>NUCLEOTIDE SEQUENCE [LARGE SCALE GENOMIC DNA]</scope>
    <source>
        <strain evidence="1 2">SC1083</strain>
    </source>
</reference>
<name>G4A8D1_AGGAC</name>
<dbReference type="Proteomes" id="UP000005508">
    <property type="component" value="Unassembled WGS sequence"/>
</dbReference>
<sequence>MLSGRDIEKAGIFCESNMSFLIKRIKKSAVKKHNEFPPHFLFMED</sequence>
<dbReference type="AlphaFoldDB" id="G4A8D1"/>
<proteinExistence type="predicted"/>
<evidence type="ECO:0000313" key="2">
    <source>
        <dbReference type="Proteomes" id="UP000005508"/>
    </source>
</evidence>
<comment type="caution">
    <text evidence="1">The sequence shown here is derived from an EMBL/GenBank/DDBJ whole genome shotgun (WGS) entry which is preliminary data.</text>
</comment>